<reference evidence="1" key="1">
    <citation type="journal article" date="2015" name="Sci. Rep.">
        <title>The power of single molecule real-time sequencing technology in the de novo assembly of a eukaryotic genome.</title>
        <authorList>
            <person name="Sakai H."/>
            <person name="Naito K."/>
            <person name="Ogiso-Tanaka E."/>
            <person name="Takahashi Y."/>
            <person name="Iseki K."/>
            <person name="Muto C."/>
            <person name="Satou K."/>
            <person name="Teruya K."/>
            <person name="Shiroma A."/>
            <person name="Shimoji M."/>
            <person name="Hirano T."/>
            <person name="Itoh T."/>
            <person name="Kaga A."/>
            <person name="Tomooka N."/>
        </authorList>
    </citation>
    <scope>NUCLEOTIDE SEQUENCE</scope>
</reference>
<protein>
    <submittedName>
        <fullName evidence="1">Uncharacterized protein</fullName>
    </submittedName>
</protein>
<proteinExistence type="predicted"/>
<organism evidence="1">
    <name type="scientific">Vigna angularis var. angularis</name>
    <dbReference type="NCBI Taxonomy" id="157739"/>
    <lineage>
        <taxon>Eukaryota</taxon>
        <taxon>Viridiplantae</taxon>
        <taxon>Streptophyta</taxon>
        <taxon>Embryophyta</taxon>
        <taxon>Tracheophyta</taxon>
        <taxon>Spermatophyta</taxon>
        <taxon>Magnoliopsida</taxon>
        <taxon>eudicotyledons</taxon>
        <taxon>Gunneridae</taxon>
        <taxon>Pentapetalae</taxon>
        <taxon>rosids</taxon>
        <taxon>fabids</taxon>
        <taxon>Fabales</taxon>
        <taxon>Fabaceae</taxon>
        <taxon>Papilionoideae</taxon>
        <taxon>50 kb inversion clade</taxon>
        <taxon>NPAAA clade</taxon>
        <taxon>indigoferoid/millettioid clade</taxon>
        <taxon>Phaseoleae</taxon>
        <taxon>Vigna</taxon>
    </lineage>
</organism>
<gene>
    <name evidence="1" type="primary">Vigan.UMG085100</name>
    <name evidence="1" type="ORF">VIGAN_UM085100</name>
</gene>
<evidence type="ECO:0000313" key="1">
    <source>
        <dbReference type="EMBL" id="BAU03358.1"/>
    </source>
</evidence>
<accession>A0A0S3TDZ7</accession>
<name>A0A0S3TDZ7_PHAAN</name>
<dbReference type="AlphaFoldDB" id="A0A0S3TDZ7"/>
<sequence length="69" mass="8012">MEAHPVAGPVEEMLQGLSLVEEEDFFTFFLLAHANWKKQAKKKPPRGSCSCHFQKVFTCERRETWNGEE</sequence>
<dbReference type="EMBL" id="AP015299">
    <property type="protein sequence ID" value="BAU03358.1"/>
    <property type="molecule type" value="Genomic_DNA"/>
</dbReference>